<feature type="domain" description="G-protein coupled receptors family 1 profile" evidence="11">
    <location>
        <begin position="1"/>
        <end position="220"/>
    </location>
</feature>
<dbReference type="OrthoDB" id="5981855at2759"/>
<keyword evidence="4 10" id="KW-1133">Transmembrane helix</keyword>
<proteinExistence type="inferred from homology"/>
<evidence type="ECO:0000256" key="1">
    <source>
        <dbReference type="ARBA" id="ARBA00004141"/>
    </source>
</evidence>
<feature type="transmembrane region" description="Helical" evidence="10">
    <location>
        <begin position="14"/>
        <end position="33"/>
    </location>
</feature>
<dbReference type="Pfam" id="PF00001">
    <property type="entry name" value="7tm_1"/>
    <property type="match status" value="1"/>
</dbReference>
<dbReference type="AlphaFoldDB" id="A0A7J7J507"/>
<keyword evidence="3 9" id="KW-0812">Transmembrane</keyword>
<evidence type="ECO:0000256" key="3">
    <source>
        <dbReference type="ARBA" id="ARBA00022692"/>
    </source>
</evidence>
<evidence type="ECO:0000313" key="13">
    <source>
        <dbReference type="Proteomes" id="UP000593567"/>
    </source>
</evidence>
<sequence>MLQEWIFPEVMCPILLFTQLLSVTVSVYTNTAISIDRFVAITYPMKLMSRSRKYVRWAILIIWLVSIALCSVQLIVAKVKVGPNCEMVCNEVWSDDVNKSSKLRRIYTIIILVITYIIPVGFIAIMYGLVCTQLWKRTTPGASDQARDSRLLKTKKMVVKMLITMTILFTISWMPVHLFFLIVDFQKKDAGVPDVKKLTILYMTANWLAMSNSFQNPIIYGFLNNNFRSDLAELLIKCCPSLSKIECIRRAALSNQPLSRLSTKTSLLTERADSRGEMYRHRNRSISLASRTGIAKKSTDRACSEDTHNDEISTMLLQEMPAEKARESNAAAVIDGAD</sequence>
<comment type="subcellular location">
    <subcellularLocation>
        <location evidence="1">Membrane</location>
        <topology evidence="1">Multi-pass membrane protein</topology>
    </subcellularLocation>
</comment>
<evidence type="ECO:0000256" key="7">
    <source>
        <dbReference type="ARBA" id="ARBA00023170"/>
    </source>
</evidence>
<keyword evidence="5 9" id="KW-0297">G-protein coupled receptor</keyword>
<dbReference type="PROSITE" id="PS00237">
    <property type="entry name" value="G_PROTEIN_RECEP_F1_1"/>
    <property type="match status" value="1"/>
</dbReference>
<evidence type="ECO:0000256" key="2">
    <source>
        <dbReference type="ARBA" id="ARBA00010663"/>
    </source>
</evidence>
<evidence type="ECO:0000256" key="6">
    <source>
        <dbReference type="ARBA" id="ARBA00023136"/>
    </source>
</evidence>
<dbReference type="InterPro" id="IPR000611">
    <property type="entry name" value="NPY_rcpt"/>
</dbReference>
<evidence type="ECO:0000259" key="11">
    <source>
        <dbReference type="PROSITE" id="PS50262"/>
    </source>
</evidence>
<dbReference type="GO" id="GO:0004983">
    <property type="term" value="F:neuropeptide Y receptor activity"/>
    <property type="evidence" value="ECO:0007669"/>
    <property type="project" value="InterPro"/>
</dbReference>
<evidence type="ECO:0000256" key="10">
    <source>
        <dbReference type="SAM" id="Phobius"/>
    </source>
</evidence>
<dbReference type="PRINTS" id="PR01012">
    <property type="entry name" value="NRPEPTIDEYR"/>
</dbReference>
<feature type="transmembrane region" description="Helical" evidence="10">
    <location>
        <begin position="106"/>
        <end position="130"/>
    </location>
</feature>
<evidence type="ECO:0000313" key="12">
    <source>
        <dbReference type="EMBL" id="KAF6021280.1"/>
    </source>
</evidence>
<keyword evidence="13" id="KW-1185">Reference proteome</keyword>
<comment type="caution">
    <text evidence="12">The sequence shown here is derived from an EMBL/GenBank/DDBJ whole genome shotgun (WGS) entry which is preliminary data.</text>
</comment>
<keyword evidence="8 9" id="KW-0807">Transducer</keyword>
<dbReference type="Proteomes" id="UP000593567">
    <property type="component" value="Unassembled WGS sequence"/>
</dbReference>
<accession>A0A7J7J507</accession>
<dbReference type="InterPro" id="IPR000276">
    <property type="entry name" value="GPCR_Rhodpsn"/>
</dbReference>
<dbReference type="GO" id="GO:0005886">
    <property type="term" value="C:plasma membrane"/>
    <property type="evidence" value="ECO:0007669"/>
    <property type="project" value="TreeGrafter"/>
</dbReference>
<dbReference type="EMBL" id="VXIV02003077">
    <property type="protein sequence ID" value="KAF6021280.1"/>
    <property type="molecule type" value="Genomic_DNA"/>
</dbReference>
<feature type="transmembrane region" description="Helical" evidence="10">
    <location>
        <begin position="54"/>
        <end position="76"/>
    </location>
</feature>
<protein>
    <recommendedName>
        <fullName evidence="11">G-protein coupled receptors family 1 profile domain-containing protein</fullName>
    </recommendedName>
</protein>
<dbReference type="InterPro" id="IPR017452">
    <property type="entry name" value="GPCR_Rhodpsn_7TM"/>
</dbReference>
<evidence type="ECO:0000256" key="5">
    <source>
        <dbReference type="ARBA" id="ARBA00023040"/>
    </source>
</evidence>
<feature type="transmembrane region" description="Helical" evidence="10">
    <location>
        <begin position="157"/>
        <end position="183"/>
    </location>
</feature>
<evidence type="ECO:0000256" key="9">
    <source>
        <dbReference type="RuleBase" id="RU000688"/>
    </source>
</evidence>
<organism evidence="12 13">
    <name type="scientific">Bugula neritina</name>
    <name type="common">Brown bryozoan</name>
    <name type="synonym">Sertularia neritina</name>
    <dbReference type="NCBI Taxonomy" id="10212"/>
    <lineage>
        <taxon>Eukaryota</taxon>
        <taxon>Metazoa</taxon>
        <taxon>Spiralia</taxon>
        <taxon>Lophotrochozoa</taxon>
        <taxon>Bryozoa</taxon>
        <taxon>Gymnolaemata</taxon>
        <taxon>Cheilostomatida</taxon>
        <taxon>Flustrina</taxon>
        <taxon>Buguloidea</taxon>
        <taxon>Bugulidae</taxon>
        <taxon>Bugula</taxon>
    </lineage>
</organism>
<keyword evidence="7 9" id="KW-0675">Receptor</keyword>
<dbReference type="SUPFAM" id="SSF81321">
    <property type="entry name" value="Family A G protein-coupled receptor-like"/>
    <property type="match status" value="1"/>
</dbReference>
<evidence type="ECO:0000256" key="8">
    <source>
        <dbReference type="ARBA" id="ARBA00023224"/>
    </source>
</evidence>
<dbReference type="PANTHER" id="PTHR45695:SF9">
    <property type="entry name" value="LEUCOKININ RECEPTOR"/>
    <property type="match status" value="1"/>
</dbReference>
<gene>
    <name evidence="12" type="ORF">EB796_020417</name>
</gene>
<dbReference type="Gene3D" id="1.20.1070.10">
    <property type="entry name" value="Rhodopsin 7-helix transmembrane proteins"/>
    <property type="match status" value="1"/>
</dbReference>
<name>A0A7J7J507_BUGNE</name>
<dbReference type="PRINTS" id="PR00237">
    <property type="entry name" value="GPCRRHODOPSN"/>
</dbReference>
<dbReference type="PANTHER" id="PTHR45695">
    <property type="entry name" value="LEUCOKININ RECEPTOR-RELATED"/>
    <property type="match status" value="1"/>
</dbReference>
<keyword evidence="6 10" id="KW-0472">Membrane</keyword>
<dbReference type="PROSITE" id="PS50262">
    <property type="entry name" value="G_PROTEIN_RECEP_F1_2"/>
    <property type="match status" value="1"/>
</dbReference>
<reference evidence="12" key="1">
    <citation type="submission" date="2020-06" db="EMBL/GenBank/DDBJ databases">
        <title>Draft genome of Bugula neritina, a colonial animal packing powerful symbionts and potential medicines.</title>
        <authorList>
            <person name="Rayko M."/>
        </authorList>
    </citation>
    <scope>NUCLEOTIDE SEQUENCE [LARGE SCALE GENOMIC DNA]</scope>
    <source>
        <strain evidence="12">Kwan_BN1</strain>
    </source>
</reference>
<comment type="similarity">
    <text evidence="2 9">Belongs to the G-protein coupled receptor 1 family.</text>
</comment>
<evidence type="ECO:0000256" key="4">
    <source>
        <dbReference type="ARBA" id="ARBA00022989"/>
    </source>
</evidence>